<dbReference type="Pfam" id="PF08336">
    <property type="entry name" value="P4Ha_N"/>
    <property type="match status" value="1"/>
</dbReference>
<keyword evidence="2" id="KW-0479">Metal-binding</keyword>
<evidence type="ECO:0000256" key="6">
    <source>
        <dbReference type="ARBA" id="ARBA00023004"/>
    </source>
</evidence>
<dbReference type="PANTHER" id="PTHR10869">
    <property type="entry name" value="PROLYL 4-HYDROXYLASE ALPHA SUBUNIT"/>
    <property type="match status" value="1"/>
</dbReference>
<dbReference type="InterPro" id="IPR011990">
    <property type="entry name" value="TPR-like_helical_dom_sf"/>
</dbReference>
<comment type="caution">
    <text evidence="8">The sequence shown here is derived from an EMBL/GenBank/DDBJ whole genome shotgun (WGS) entry which is preliminary data.</text>
</comment>
<reference evidence="8" key="2">
    <citation type="journal article" date="2023" name="Science">
        <title>Genomic signatures of disease resistance in endangered staghorn corals.</title>
        <authorList>
            <person name="Vollmer S.V."/>
            <person name="Selwyn J.D."/>
            <person name="Despard B.A."/>
            <person name="Roesel C.L."/>
        </authorList>
    </citation>
    <scope>NUCLEOTIDE SEQUENCE</scope>
    <source>
        <strain evidence="8">K2</strain>
    </source>
</reference>
<proteinExistence type="predicted"/>
<evidence type="ECO:0000259" key="7">
    <source>
        <dbReference type="SMART" id="SM00702"/>
    </source>
</evidence>
<dbReference type="InterPro" id="IPR013547">
    <property type="entry name" value="P4H_N"/>
</dbReference>
<dbReference type="Pfam" id="PF23558">
    <property type="entry name" value="TPR_P4H"/>
    <property type="match status" value="1"/>
</dbReference>
<evidence type="ECO:0000313" key="8">
    <source>
        <dbReference type="EMBL" id="KAK2557059.1"/>
    </source>
</evidence>
<dbReference type="Gene3D" id="2.60.120.620">
    <property type="entry name" value="q2cbj1_9rhob like domain"/>
    <property type="match status" value="1"/>
</dbReference>
<keyword evidence="4" id="KW-0223">Dioxygenase</keyword>
<protein>
    <submittedName>
        <fullName evidence="8">Prolyl 4-hydroxylase subunit alpha-1</fullName>
    </submittedName>
</protein>
<name>A0AAD9V0S1_ACRCE</name>
<keyword evidence="3" id="KW-0847">Vitamin C</keyword>
<dbReference type="AlphaFoldDB" id="A0AAD9V0S1"/>
<keyword evidence="6" id="KW-0408">Iron</keyword>
<dbReference type="InterPro" id="IPR059068">
    <property type="entry name" value="TPR_P4H"/>
</dbReference>
<organism evidence="8 9">
    <name type="scientific">Acropora cervicornis</name>
    <name type="common">Staghorn coral</name>
    <dbReference type="NCBI Taxonomy" id="6130"/>
    <lineage>
        <taxon>Eukaryota</taxon>
        <taxon>Metazoa</taxon>
        <taxon>Cnidaria</taxon>
        <taxon>Anthozoa</taxon>
        <taxon>Hexacorallia</taxon>
        <taxon>Scleractinia</taxon>
        <taxon>Astrocoeniina</taxon>
        <taxon>Acroporidae</taxon>
        <taxon>Acropora</taxon>
    </lineage>
</organism>
<reference evidence="8" key="1">
    <citation type="journal article" date="2023" name="G3 (Bethesda)">
        <title>Whole genome assembly and annotation of the endangered Caribbean coral Acropora cervicornis.</title>
        <authorList>
            <person name="Selwyn J.D."/>
            <person name="Vollmer S.V."/>
        </authorList>
    </citation>
    <scope>NUCLEOTIDE SEQUENCE</scope>
    <source>
        <strain evidence="8">K2</strain>
    </source>
</reference>
<dbReference type="InterPro" id="IPR006620">
    <property type="entry name" value="Pro_4_hyd_alph"/>
</dbReference>
<evidence type="ECO:0000256" key="4">
    <source>
        <dbReference type="ARBA" id="ARBA00022964"/>
    </source>
</evidence>
<keyword evidence="5" id="KW-0560">Oxidoreductase</keyword>
<dbReference type="Proteomes" id="UP001249851">
    <property type="component" value="Unassembled WGS sequence"/>
</dbReference>
<dbReference type="GO" id="GO:0005506">
    <property type="term" value="F:iron ion binding"/>
    <property type="evidence" value="ECO:0007669"/>
    <property type="project" value="InterPro"/>
</dbReference>
<evidence type="ECO:0000313" key="9">
    <source>
        <dbReference type="Proteomes" id="UP001249851"/>
    </source>
</evidence>
<accession>A0AAD9V0S1</accession>
<gene>
    <name evidence="8" type="ORF">P5673_020919</name>
</gene>
<evidence type="ECO:0000256" key="1">
    <source>
        <dbReference type="ARBA" id="ARBA00001961"/>
    </source>
</evidence>
<dbReference type="GO" id="GO:0005783">
    <property type="term" value="C:endoplasmic reticulum"/>
    <property type="evidence" value="ECO:0007669"/>
    <property type="project" value="InterPro"/>
</dbReference>
<comment type="cofactor">
    <cofactor evidence="1">
        <name>L-ascorbate</name>
        <dbReference type="ChEBI" id="CHEBI:38290"/>
    </cofactor>
</comment>
<evidence type="ECO:0000256" key="5">
    <source>
        <dbReference type="ARBA" id="ARBA00023002"/>
    </source>
</evidence>
<dbReference type="GO" id="GO:0004656">
    <property type="term" value="F:procollagen-proline 4-dioxygenase activity"/>
    <property type="evidence" value="ECO:0007669"/>
    <property type="project" value="InterPro"/>
</dbReference>
<sequence>MDIRRLGFIIFYILTSLSRQNVLVKADSFASIAQLQEIVNLEGKLSESLETFVKLEKDRLQKIKQFSESVKKATELVKGNGENGLENPLASYAVIKRFANGWSELSAYLNKDYTQELQDLLQRNKWQFPNYAGDLVGAMAALFRLQDTYNISTADMVNNNMQGCGPAPELLAEDCFQLGVLGYQAGRYGQGQEWLKMADQLTRQGRHGGEVNHTEVLEHLAWVEFVKGNKERSLNITLEIVKMAPYSQTARENVMLYKREKEQNTVETYEQKKAKHEEKTTAEFTSGEYARLCRGDNSQGTPQGNLICWYHGLRDPLLMFRPIKVEMVWRKPRILIFRDLVSSIEAERIKAVAKPMLKRATVFNKETGELENADYRVSKSAWLEESDDEVVAKVNRRIGAIANYGMAGQYEFHVDFGDPGSPLDLTPNGNRIATVLIYLNDVSRGGYTVFSRAKIYVSPAMSQINGYISVGRNFVVNAASIQISDDLL</sequence>
<dbReference type="PANTHER" id="PTHR10869:SF244">
    <property type="entry name" value="PROLYL 4-HYDROXYLASE SUBUNIT ALPHA-2"/>
    <property type="match status" value="1"/>
</dbReference>
<evidence type="ECO:0000256" key="2">
    <source>
        <dbReference type="ARBA" id="ARBA00022723"/>
    </source>
</evidence>
<dbReference type="GO" id="GO:0031418">
    <property type="term" value="F:L-ascorbic acid binding"/>
    <property type="evidence" value="ECO:0007669"/>
    <property type="project" value="UniProtKB-KW"/>
</dbReference>
<keyword evidence="9" id="KW-1185">Reference proteome</keyword>
<dbReference type="SMART" id="SM00702">
    <property type="entry name" value="P4Hc"/>
    <property type="match status" value="1"/>
</dbReference>
<dbReference type="InterPro" id="IPR045054">
    <property type="entry name" value="P4HA-like"/>
</dbReference>
<evidence type="ECO:0000256" key="3">
    <source>
        <dbReference type="ARBA" id="ARBA00022896"/>
    </source>
</evidence>
<dbReference type="Gene3D" id="1.25.40.10">
    <property type="entry name" value="Tetratricopeptide repeat domain"/>
    <property type="match status" value="1"/>
</dbReference>
<dbReference type="Gene3D" id="6.10.140.1460">
    <property type="match status" value="1"/>
</dbReference>
<dbReference type="EMBL" id="JARQWQ010000052">
    <property type="protein sequence ID" value="KAK2557059.1"/>
    <property type="molecule type" value="Genomic_DNA"/>
</dbReference>
<feature type="domain" description="Prolyl 4-hydroxylase alpha subunit" evidence="7">
    <location>
        <begin position="332"/>
        <end position="481"/>
    </location>
</feature>